<dbReference type="SFLD" id="SFLDG01150">
    <property type="entry name" value="Main.1:_Beta-like"/>
    <property type="match status" value="1"/>
</dbReference>
<dbReference type="InterPro" id="IPR004045">
    <property type="entry name" value="Glutathione_S-Trfase_N"/>
</dbReference>
<sequence>MSYTLYGSPRSRTFRVIWLLEELGVAYDHVPAKPQSDELRAVSPLGKIPVLRDGDSVIPDSSAILTYLADKHGALTFPAGTIDRARQDAWTFRVLDEVEGLLWTAARHSFILPEEARVPDIKPACRAEYAHNIARIAAELPGPYLMGDTFTIADIVLTHCLTWAMNAKFPEAPPRLAAYLETCRARPAYQAAQSQS</sequence>
<organism evidence="3 4">
    <name type="scientific">Thalassococcus arenae</name>
    <dbReference type="NCBI Taxonomy" id="2851652"/>
    <lineage>
        <taxon>Bacteria</taxon>
        <taxon>Pseudomonadati</taxon>
        <taxon>Pseudomonadota</taxon>
        <taxon>Alphaproteobacteria</taxon>
        <taxon>Rhodobacterales</taxon>
        <taxon>Roseobacteraceae</taxon>
        <taxon>Thalassococcus</taxon>
    </lineage>
</organism>
<dbReference type="InterPro" id="IPR010987">
    <property type="entry name" value="Glutathione-S-Trfase_C-like"/>
</dbReference>
<dbReference type="Pfam" id="PF13417">
    <property type="entry name" value="GST_N_3"/>
    <property type="match status" value="1"/>
</dbReference>
<dbReference type="RefSeq" id="WP_217776718.1">
    <property type="nucleotide sequence ID" value="NZ_JAHRWL010000001.1"/>
</dbReference>
<dbReference type="InterPro" id="IPR040079">
    <property type="entry name" value="Glutathione_S-Trfase"/>
</dbReference>
<feature type="domain" description="GST N-terminal" evidence="1">
    <location>
        <begin position="1"/>
        <end position="76"/>
    </location>
</feature>
<dbReference type="SFLD" id="SFLDG00358">
    <property type="entry name" value="Main_(cytGST)"/>
    <property type="match status" value="1"/>
</dbReference>
<proteinExistence type="predicted"/>
<dbReference type="Pfam" id="PF13410">
    <property type="entry name" value="GST_C_2"/>
    <property type="match status" value="1"/>
</dbReference>
<keyword evidence="4" id="KW-1185">Reference proteome</keyword>
<name>A0ABS6N4C6_9RHOB</name>
<dbReference type="PROSITE" id="PS50405">
    <property type="entry name" value="GST_CTER"/>
    <property type="match status" value="1"/>
</dbReference>
<dbReference type="CDD" id="cd03046">
    <property type="entry name" value="GST_N_GTT1_like"/>
    <property type="match status" value="1"/>
</dbReference>
<reference evidence="3" key="1">
    <citation type="submission" date="2021-06" db="EMBL/GenBank/DDBJ databases">
        <title>Thalassococcus sp. CAU 1522 isolated from sea sand, Republic of Korea.</title>
        <authorList>
            <person name="Kim W."/>
        </authorList>
    </citation>
    <scope>NUCLEOTIDE SEQUENCE</scope>
    <source>
        <strain evidence="3">CAU 1522</strain>
    </source>
</reference>
<protein>
    <submittedName>
        <fullName evidence="3">Glutathione S-transferase family protein</fullName>
    </submittedName>
</protein>
<feature type="domain" description="GST C-terminal" evidence="2">
    <location>
        <begin position="80"/>
        <end position="196"/>
    </location>
</feature>
<dbReference type="PANTHER" id="PTHR44051:SF8">
    <property type="entry name" value="GLUTATHIONE S-TRANSFERASE GSTA"/>
    <property type="match status" value="1"/>
</dbReference>
<evidence type="ECO:0000313" key="3">
    <source>
        <dbReference type="EMBL" id="MBV2358871.1"/>
    </source>
</evidence>
<dbReference type="Proteomes" id="UP001166293">
    <property type="component" value="Unassembled WGS sequence"/>
</dbReference>
<dbReference type="EMBL" id="JAHRWL010000001">
    <property type="protein sequence ID" value="MBV2358871.1"/>
    <property type="molecule type" value="Genomic_DNA"/>
</dbReference>
<evidence type="ECO:0000313" key="4">
    <source>
        <dbReference type="Proteomes" id="UP001166293"/>
    </source>
</evidence>
<accession>A0ABS6N4C6</accession>
<gene>
    <name evidence="3" type="ORF">KUH32_03720</name>
</gene>
<comment type="caution">
    <text evidence="3">The sequence shown here is derived from an EMBL/GenBank/DDBJ whole genome shotgun (WGS) entry which is preliminary data.</text>
</comment>
<dbReference type="PROSITE" id="PS50404">
    <property type="entry name" value="GST_NTER"/>
    <property type="match status" value="1"/>
</dbReference>
<evidence type="ECO:0000259" key="1">
    <source>
        <dbReference type="PROSITE" id="PS50404"/>
    </source>
</evidence>
<dbReference type="PANTHER" id="PTHR44051">
    <property type="entry name" value="GLUTATHIONE S-TRANSFERASE-RELATED"/>
    <property type="match status" value="1"/>
</dbReference>
<evidence type="ECO:0000259" key="2">
    <source>
        <dbReference type="PROSITE" id="PS50405"/>
    </source>
</evidence>
<dbReference type="SFLD" id="SFLDS00019">
    <property type="entry name" value="Glutathione_Transferase_(cytos"/>
    <property type="match status" value="1"/>
</dbReference>